<dbReference type="STRING" id="913774.A0A0C3HFE9"/>
<dbReference type="OrthoDB" id="5347061at2759"/>
<keyword evidence="3" id="KW-1185">Reference proteome</keyword>
<accession>A0A0C3HFE9</accession>
<protein>
    <recommendedName>
        <fullName evidence="1">Heterokaryon incompatibility domain-containing protein</fullName>
    </recommendedName>
</protein>
<proteinExistence type="predicted"/>
<reference evidence="2 3" key="1">
    <citation type="submission" date="2014-04" db="EMBL/GenBank/DDBJ databases">
        <authorList>
            <consortium name="DOE Joint Genome Institute"/>
            <person name="Kuo A."/>
            <person name="Martino E."/>
            <person name="Perotto S."/>
            <person name="Kohler A."/>
            <person name="Nagy L.G."/>
            <person name="Floudas D."/>
            <person name="Copeland A."/>
            <person name="Barry K.W."/>
            <person name="Cichocki N."/>
            <person name="Veneault-Fourrey C."/>
            <person name="LaButti K."/>
            <person name="Lindquist E.A."/>
            <person name="Lipzen A."/>
            <person name="Lundell T."/>
            <person name="Morin E."/>
            <person name="Murat C."/>
            <person name="Sun H."/>
            <person name="Tunlid A."/>
            <person name="Henrissat B."/>
            <person name="Grigoriev I.V."/>
            <person name="Hibbett D.S."/>
            <person name="Martin F."/>
            <person name="Nordberg H.P."/>
            <person name="Cantor M.N."/>
            <person name="Hua S.X."/>
        </authorList>
    </citation>
    <scope>NUCLEOTIDE SEQUENCE [LARGE SCALE GENOMIC DNA]</scope>
    <source>
        <strain evidence="2 3">Zn</strain>
    </source>
</reference>
<dbReference type="EMBL" id="KN832870">
    <property type="protein sequence ID" value="KIN06946.1"/>
    <property type="molecule type" value="Genomic_DNA"/>
</dbReference>
<dbReference type="HOGENOM" id="CLU_102622_1_0_1"/>
<gene>
    <name evidence="2" type="ORF">OIDMADRAFT_107766</name>
</gene>
<dbReference type="Pfam" id="PF06985">
    <property type="entry name" value="HET"/>
    <property type="match status" value="1"/>
</dbReference>
<dbReference type="InParanoid" id="A0A0C3HFE9"/>
<sequence>MLGDCYANHSNCKAKQGKNPTRLIYVGSKEQRDENSLRLVLGEDIPGRVFYFTLSHCWGSQIAKPLCTTRASETDFRHEIRFQDLPANYRDAVIVTRLMGVCYLWIDSLCIIQDDPSDWAAEAAKMAQYYENSYLTIAAAVSSDSHRGFI</sequence>
<name>A0A0C3HFE9_OIDMZ</name>
<organism evidence="2 3">
    <name type="scientific">Oidiodendron maius (strain Zn)</name>
    <dbReference type="NCBI Taxonomy" id="913774"/>
    <lineage>
        <taxon>Eukaryota</taxon>
        <taxon>Fungi</taxon>
        <taxon>Dikarya</taxon>
        <taxon>Ascomycota</taxon>
        <taxon>Pezizomycotina</taxon>
        <taxon>Leotiomycetes</taxon>
        <taxon>Leotiomycetes incertae sedis</taxon>
        <taxon>Myxotrichaceae</taxon>
        <taxon>Oidiodendron</taxon>
    </lineage>
</organism>
<dbReference type="AlphaFoldDB" id="A0A0C3HFE9"/>
<dbReference type="Proteomes" id="UP000054321">
    <property type="component" value="Unassembled WGS sequence"/>
</dbReference>
<dbReference type="PANTHER" id="PTHR33112">
    <property type="entry name" value="DOMAIN PROTEIN, PUTATIVE-RELATED"/>
    <property type="match status" value="1"/>
</dbReference>
<evidence type="ECO:0000313" key="3">
    <source>
        <dbReference type="Proteomes" id="UP000054321"/>
    </source>
</evidence>
<reference evidence="3" key="2">
    <citation type="submission" date="2015-01" db="EMBL/GenBank/DDBJ databases">
        <title>Evolutionary Origins and Diversification of the Mycorrhizal Mutualists.</title>
        <authorList>
            <consortium name="DOE Joint Genome Institute"/>
            <consortium name="Mycorrhizal Genomics Consortium"/>
            <person name="Kohler A."/>
            <person name="Kuo A."/>
            <person name="Nagy L.G."/>
            <person name="Floudas D."/>
            <person name="Copeland A."/>
            <person name="Barry K.W."/>
            <person name="Cichocki N."/>
            <person name="Veneault-Fourrey C."/>
            <person name="LaButti K."/>
            <person name="Lindquist E.A."/>
            <person name="Lipzen A."/>
            <person name="Lundell T."/>
            <person name="Morin E."/>
            <person name="Murat C."/>
            <person name="Riley R."/>
            <person name="Ohm R."/>
            <person name="Sun H."/>
            <person name="Tunlid A."/>
            <person name="Henrissat B."/>
            <person name="Grigoriev I.V."/>
            <person name="Hibbett D.S."/>
            <person name="Martin F."/>
        </authorList>
    </citation>
    <scope>NUCLEOTIDE SEQUENCE [LARGE SCALE GENOMIC DNA]</scope>
    <source>
        <strain evidence="3">Zn</strain>
    </source>
</reference>
<evidence type="ECO:0000313" key="2">
    <source>
        <dbReference type="EMBL" id="KIN06946.1"/>
    </source>
</evidence>
<dbReference type="InterPro" id="IPR010730">
    <property type="entry name" value="HET"/>
</dbReference>
<evidence type="ECO:0000259" key="1">
    <source>
        <dbReference type="Pfam" id="PF06985"/>
    </source>
</evidence>
<feature type="non-terminal residue" evidence="2">
    <location>
        <position position="150"/>
    </location>
</feature>
<dbReference type="PANTHER" id="PTHR33112:SF16">
    <property type="entry name" value="HETEROKARYON INCOMPATIBILITY DOMAIN-CONTAINING PROTEIN"/>
    <property type="match status" value="1"/>
</dbReference>
<feature type="domain" description="Heterokaryon incompatibility" evidence="1">
    <location>
        <begin position="51"/>
        <end position="147"/>
    </location>
</feature>